<dbReference type="Gene3D" id="3.30.160.20">
    <property type="match status" value="1"/>
</dbReference>
<comment type="subcellular location">
    <subcellularLocation>
        <location evidence="6">Cytoplasm</location>
    </subcellularLocation>
</comment>
<dbReference type="Pfam" id="PF00472">
    <property type="entry name" value="RF-1"/>
    <property type="match status" value="1"/>
</dbReference>
<dbReference type="InterPro" id="IPR005139">
    <property type="entry name" value="PCRF"/>
</dbReference>
<dbReference type="EMBL" id="ACEC01000002">
    <property type="protein sequence ID" value="EEG32328.1"/>
    <property type="molecule type" value="Genomic_DNA"/>
</dbReference>
<dbReference type="FunFam" id="3.30.160.20:FF:000010">
    <property type="entry name" value="Peptide chain release factor 2"/>
    <property type="match status" value="1"/>
</dbReference>
<proteinExistence type="inferred from homology"/>
<evidence type="ECO:0000313" key="8">
    <source>
        <dbReference type="EMBL" id="EEG32328.1"/>
    </source>
</evidence>
<keyword evidence="4 6" id="KW-0488">Methylation</keyword>
<name>C0E894_9FIRM</name>
<dbReference type="PANTHER" id="PTHR43116:SF3">
    <property type="entry name" value="CLASS I PEPTIDE CHAIN RELEASE FACTOR"/>
    <property type="match status" value="1"/>
</dbReference>
<dbReference type="HOGENOM" id="CLU_036856_6_0_9"/>
<dbReference type="GO" id="GO:0005737">
    <property type="term" value="C:cytoplasm"/>
    <property type="evidence" value="ECO:0007669"/>
    <property type="project" value="UniProtKB-SubCell"/>
</dbReference>
<feature type="modified residue" description="N5-methylglutamine" evidence="6">
    <location>
        <position position="257"/>
    </location>
</feature>
<comment type="PTM">
    <text evidence="6">Methylated by PrmC. Methylation increases the termination efficiency of RF2.</text>
</comment>
<dbReference type="HAMAP" id="MF_00094">
    <property type="entry name" value="Rel_fac_2"/>
    <property type="match status" value="1"/>
</dbReference>
<dbReference type="Pfam" id="PF03462">
    <property type="entry name" value="PCRF"/>
    <property type="match status" value="1"/>
</dbReference>
<dbReference type="InterPro" id="IPR004374">
    <property type="entry name" value="PrfB"/>
</dbReference>
<dbReference type="eggNOG" id="COG1186">
    <property type="taxonomic scope" value="Bacteria"/>
</dbReference>
<evidence type="ECO:0000256" key="5">
    <source>
        <dbReference type="ARBA" id="ARBA00022917"/>
    </source>
</evidence>
<evidence type="ECO:0000313" key="9">
    <source>
        <dbReference type="Proteomes" id="UP000003340"/>
    </source>
</evidence>
<keyword evidence="6" id="KW-0963">Cytoplasm</keyword>
<reference evidence="8 9" key="2">
    <citation type="submission" date="2009-02" db="EMBL/GenBank/DDBJ databases">
        <title>Draft genome sequence of Clostridium methylpentosum (DSM 5476).</title>
        <authorList>
            <person name="Sudarsanam P."/>
            <person name="Ley R."/>
            <person name="Guruge J."/>
            <person name="Turnbaugh P.J."/>
            <person name="Mahowald M."/>
            <person name="Liep D."/>
            <person name="Gordon J."/>
        </authorList>
    </citation>
    <scope>NUCLEOTIDE SEQUENCE [LARGE SCALE GENOMIC DNA]</scope>
    <source>
        <strain evidence="8 9">DSM 5476</strain>
    </source>
</reference>
<evidence type="ECO:0000256" key="6">
    <source>
        <dbReference type="HAMAP-Rule" id="MF_00094"/>
    </source>
</evidence>
<dbReference type="STRING" id="537013.CLOSTMETH_00066"/>
<dbReference type="PROSITE" id="PS00745">
    <property type="entry name" value="RF_PROK_I"/>
    <property type="match status" value="1"/>
</dbReference>
<sequence length="375" mass="42152">MKQMITVAFEEYKAELSALKPKIQQLRAALDVDALVQEVAQLEETAAQPGFWDDLDNSQKVLQKTTRLKNTIAEFEKIESLYEDTQTLVEFAFEEDDESCSDEVKANLKSIQDQVDAQRLATLLSGEYDANNAILTFHAGAGGTEAMDWVEMLFRMYSHWAERHGFQTKTLDFVEGEEAGIKSISILIVGTNAYGFLKSETGVHRLVRVSPFDSSGRRHTSFASLEVIPEVDDSIEVEIRPEDLRVDTYRSSGAGGQHVNKTESAIRITHLPTGIVTACQNERSQMQNRAVAMKMLKSKLIEIKEREHLDKISDIKGEQKEIAWGSQIRSYVFMPYTLVKDHRTGFENGNISAVMDGDLDGFINAYLVAKSQKKL</sequence>
<dbReference type="PANTHER" id="PTHR43116">
    <property type="entry name" value="PEPTIDE CHAIN RELEASE FACTOR 2"/>
    <property type="match status" value="1"/>
</dbReference>
<dbReference type="GO" id="GO:0016149">
    <property type="term" value="F:translation release factor activity, codon specific"/>
    <property type="evidence" value="ECO:0007669"/>
    <property type="project" value="UniProtKB-UniRule"/>
</dbReference>
<dbReference type="Gene3D" id="1.20.58.410">
    <property type="entry name" value="Release factor"/>
    <property type="match status" value="1"/>
</dbReference>
<accession>C0E894</accession>
<protein>
    <recommendedName>
        <fullName evidence="3 6">Peptide chain release factor 2</fullName>
        <shortName evidence="6">RF-2</shortName>
    </recommendedName>
</protein>
<dbReference type="AlphaFoldDB" id="C0E894"/>
<dbReference type="Gene3D" id="3.30.70.1660">
    <property type="match status" value="1"/>
</dbReference>
<organism evidence="8 9">
    <name type="scientific">[Clostridium] methylpentosum DSM 5476</name>
    <dbReference type="NCBI Taxonomy" id="537013"/>
    <lineage>
        <taxon>Bacteria</taxon>
        <taxon>Bacillati</taxon>
        <taxon>Bacillota</taxon>
        <taxon>Clostridia</taxon>
        <taxon>Eubacteriales</taxon>
        <taxon>Oscillospiraceae</taxon>
        <taxon>Oscillospiraceae incertae sedis</taxon>
    </lineage>
</organism>
<dbReference type="SMART" id="SM00937">
    <property type="entry name" value="PCRF"/>
    <property type="match status" value="1"/>
</dbReference>
<feature type="domain" description="Prokaryotic-type class I peptide chain release factors" evidence="7">
    <location>
        <begin position="250"/>
        <end position="266"/>
    </location>
</feature>
<dbReference type="NCBIfam" id="TIGR00020">
    <property type="entry name" value="prfB"/>
    <property type="match status" value="1"/>
</dbReference>
<gene>
    <name evidence="6 8" type="primary">prfB</name>
    <name evidence="8" type="ORF">CLOSTMETH_00066</name>
</gene>
<evidence type="ECO:0000256" key="1">
    <source>
        <dbReference type="ARBA" id="ARBA00002613"/>
    </source>
</evidence>
<keyword evidence="5 6" id="KW-0648">Protein biosynthesis</keyword>
<evidence type="ECO:0000256" key="4">
    <source>
        <dbReference type="ARBA" id="ARBA00022481"/>
    </source>
</evidence>
<reference evidence="8 9" key="1">
    <citation type="submission" date="2009-01" db="EMBL/GenBank/DDBJ databases">
        <authorList>
            <person name="Fulton L."/>
            <person name="Clifton S."/>
            <person name="Fulton B."/>
            <person name="Xu J."/>
            <person name="Minx P."/>
            <person name="Pepin K.H."/>
            <person name="Johnson M."/>
            <person name="Bhonagiri V."/>
            <person name="Nash W.E."/>
            <person name="Mardis E.R."/>
            <person name="Wilson R.K."/>
        </authorList>
    </citation>
    <scope>NUCLEOTIDE SEQUENCE [LARGE SCALE GENOMIC DNA]</scope>
    <source>
        <strain evidence="8 9">DSM 5476</strain>
    </source>
</reference>
<dbReference type="SUPFAM" id="SSF75620">
    <property type="entry name" value="Release factor"/>
    <property type="match status" value="1"/>
</dbReference>
<dbReference type="InterPro" id="IPR045853">
    <property type="entry name" value="Pep_chain_release_fac_I_sf"/>
</dbReference>
<evidence type="ECO:0000256" key="2">
    <source>
        <dbReference type="ARBA" id="ARBA00010835"/>
    </source>
</evidence>
<dbReference type="InterPro" id="IPR000352">
    <property type="entry name" value="Pep_chain_release_fac_I"/>
</dbReference>
<comment type="function">
    <text evidence="1 6">Peptide chain release factor 2 directs the termination of translation in response to the peptide chain termination codons UGA and UAA.</text>
</comment>
<dbReference type="Proteomes" id="UP000003340">
    <property type="component" value="Unassembled WGS sequence"/>
</dbReference>
<keyword evidence="9" id="KW-1185">Reference proteome</keyword>
<comment type="similarity">
    <text evidence="2 6">Belongs to the prokaryotic/mitochondrial release factor family.</text>
</comment>
<evidence type="ECO:0000259" key="7">
    <source>
        <dbReference type="PROSITE" id="PS00745"/>
    </source>
</evidence>
<evidence type="ECO:0000256" key="3">
    <source>
        <dbReference type="ARBA" id="ARBA00019192"/>
    </source>
</evidence>
<comment type="caution">
    <text evidence="8">The sequence shown here is derived from an EMBL/GenBank/DDBJ whole genome shotgun (WGS) entry which is preliminary data.</text>
</comment>